<dbReference type="GO" id="GO:0002376">
    <property type="term" value="P:immune system process"/>
    <property type="evidence" value="ECO:0007669"/>
    <property type="project" value="UniProtKB-KW"/>
</dbReference>
<dbReference type="Proteomes" id="UP000789396">
    <property type="component" value="Unassembled WGS sequence"/>
</dbReference>
<comment type="subcellular location">
    <subcellularLocation>
        <location evidence="1">Cytoplasm</location>
    </subcellularLocation>
</comment>
<evidence type="ECO:0000256" key="5">
    <source>
        <dbReference type="ARBA" id="ARBA00022833"/>
    </source>
</evidence>
<feature type="domain" description="RZ-type" evidence="7">
    <location>
        <begin position="376"/>
        <end position="448"/>
    </location>
</feature>
<keyword evidence="9" id="KW-1185">Reference proteome</keyword>
<protein>
    <submittedName>
        <fullName evidence="8">16749_t:CDS:1</fullName>
    </submittedName>
</protein>
<dbReference type="GO" id="GO:0004842">
    <property type="term" value="F:ubiquitin-protein transferase activity"/>
    <property type="evidence" value="ECO:0007669"/>
    <property type="project" value="InterPro"/>
</dbReference>
<dbReference type="GO" id="GO:0005737">
    <property type="term" value="C:cytoplasm"/>
    <property type="evidence" value="ECO:0007669"/>
    <property type="project" value="UniProtKB-SubCell"/>
</dbReference>
<keyword evidence="4" id="KW-0863">Zinc-finger</keyword>
<evidence type="ECO:0000313" key="9">
    <source>
        <dbReference type="Proteomes" id="UP000789396"/>
    </source>
</evidence>
<dbReference type="AlphaFoldDB" id="A0A9N9C5Z6"/>
<evidence type="ECO:0000259" key="7">
    <source>
        <dbReference type="PROSITE" id="PS51981"/>
    </source>
</evidence>
<dbReference type="Pfam" id="PF20173">
    <property type="entry name" value="ZnF_RZ-type"/>
    <property type="match status" value="1"/>
</dbReference>
<proteinExistence type="predicted"/>
<accession>A0A9N9C5Z6</accession>
<dbReference type="GO" id="GO:0016887">
    <property type="term" value="F:ATP hydrolysis activity"/>
    <property type="evidence" value="ECO:0007669"/>
    <property type="project" value="InterPro"/>
</dbReference>
<dbReference type="InterPro" id="IPR046439">
    <property type="entry name" value="ZF_RZ_dom"/>
</dbReference>
<evidence type="ECO:0000313" key="8">
    <source>
        <dbReference type="EMBL" id="CAG8590221.1"/>
    </source>
</evidence>
<dbReference type="PANTHER" id="PTHR22605:SF1">
    <property type="entry name" value="RZ-TYPE DOMAIN-CONTAINING PROTEIN"/>
    <property type="match status" value="1"/>
</dbReference>
<dbReference type="PANTHER" id="PTHR22605">
    <property type="entry name" value="RZ-TYPE DOMAIN-CONTAINING PROTEIN"/>
    <property type="match status" value="1"/>
</dbReference>
<comment type="caution">
    <text evidence="8">The sequence shown here is derived from an EMBL/GenBank/DDBJ whole genome shotgun (WGS) entry which is preliminary data.</text>
</comment>
<keyword evidence="3" id="KW-0479">Metal-binding</keyword>
<evidence type="ECO:0000256" key="4">
    <source>
        <dbReference type="ARBA" id="ARBA00022771"/>
    </source>
</evidence>
<evidence type="ECO:0000256" key="6">
    <source>
        <dbReference type="ARBA" id="ARBA00022859"/>
    </source>
</evidence>
<keyword evidence="2" id="KW-0963">Cytoplasm</keyword>
<gene>
    <name evidence="8" type="ORF">RFULGI_LOCUS6200</name>
</gene>
<keyword evidence="6" id="KW-0391">Immunity</keyword>
<dbReference type="PROSITE" id="PS51981">
    <property type="entry name" value="ZF_RZ"/>
    <property type="match status" value="1"/>
</dbReference>
<reference evidence="8" key="1">
    <citation type="submission" date="2021-06" db="EMBL/GenBank/DDBJ databases">
        <authorList>
            <person name="Kallberg Y."/>
            <person name="Tangrot J."/>
            <person name="Rosling A."/>
        </authorList>
    </citation>
    <scope>NUCLEOTIDE SEQUENCE</scope>
    <source>
        <strain evidence="8">IN212</strain>
    </source>
</reference>
<feature type="non-terminal residue" evidence="8">
    <location>
        <position position="1"/>
    </location>
</feature>
<keyword evidence="5" id="KW-0862">Zinc</keyword>
<dbReference type="OrthoDB" id="2423195at2759"/>
<dbReference type="EMBL" id="CAJVPZ010007762">
    <property type="protein sequence ID" value="CAG8590221.1"/>
    <property type="molecule type" value="Genomic_DNA"/>
</dbReference>
<sequence length="993" mass="115147">KSIDVIFRTFDQIEKTEIALFSRRSFTYRCLNTIPLESPVRSHLYTKIFSRQPLPFTFHMIYLIFEIENGEQEELLFFNLINNSEILKDTKRLQVIENILSSQKNSEMAALCCDVIQTQLSIKYQFDELSIHFLKAIDILISNSKELQKITAIAFLKVFANKFWDNIENLTNPIKFEFANINRNDLNKRLTTYEIKQFCNTQQQNLPWVKILKADCDSRLGFNPYWYSEQFKQVELLFNTISYSGESSVNDLFNSYIGNHEITRKISLAGMIMTKFYLIRASRELNANEHILLQKTSKYLQSSQLPEHYKIYLLNFMTNENQLYKLRPNVKNIEMFISSIVAHVVALNISSAVNSSPLVAYIQALYDYKDTYILTCPSDEMASITNIIIAKDSGTRRYRCKCGNLYFIGDCGRPNQIGECNQCKNKIGGLSHNLNEGNSSIDGDKIKQSINVNDVKGYIIEDTFDTYYTVRTLHPASYRILRLFLHIIIGVQANLPTTVNFINNQDCDIVQYCKKHIENDWEALKNIFNCDDETLALGIHSILSDMVQESQRNVEKFTSPAQREAWEEYFNQQYVLPRIKNFIGTANNFRIALDKNAENLLEINETLEVTDQYNENYLPQEMPKLHSKISIVYGLYVHEPKDESLYLGATIEFLVQLQNNFLNDVIEISPKTCQSLKFIEKLDTQEPRYHLQSINLENAKSEQIINYNDIYEIFLYCQYNLRLGHGREIDYDLYKIEAELALELVYGKKLIKTNRKQMYLNSFAYSKELFSRSMTILEEIKKLVHQEPIPANNLPVISDNEMELLSALEITICFLKQTSGGNRDTLISDYIKKWMKSSVIKKDNSSYELLTRTGLQLKHIVALYELVEEHVADIVINCIPLKYQAELDESIVQVITKSIDFEKSISEKSTEIPAKAFLTALKRLIVRYLSTESTDNEIIKENVPISLYLVDNASLGLWPDYTSVDVIENKFPTTSLLTSHIYNVYKFVKKVNI</sequence>
<name>A0A9N9C5Z6_9GLOM</name>
<evidence type="ECO:0000256" key="1">
    <source>
        <dbReference type="ARBA" id="ARBA00004496"/>
    </source>
</evidence>
<dbReference type="GO" id="GO:0008270">
    <property type="term" value="F:zinc ion binding"/>
    <property type="evidence" value="ECO:0007669"/>
    <property type="project" value="UniProtKB-KW"/>
</dbReference>
<evidence type="ECO:0000256" key="2">
    <source>
        <dbReference type="ARBA" id="ARBA00022490"/>
    </source>
</evidence>
<evidence type="ECO:0000256" key="3">
    <source>
        <dbReference type="ARBA" id="ARBA00022723"/>
    </source>
</evidence>
<dbReference type="InterPro" id="IPR031248">
    <property type="entry name" value="RNF213"/>
</dbReference>
<organism evidence="8 9">
    <name type="scientific">Racocetra fulgida</name>
    <dbReference type="NCBI Taxonomy" id="60492"/>
    <lineage>
        <taxon>Eukaryota</taxon>
        <taxon>Fungi</taxon>
        <taxon>Fungi incertae sedis</taxon>
        <taxon>Mucoromycota</taxon>
        <taxon>Glomeromycotina</taxon>
        <taxon>Glomeromycetes</taxon>
        <taxon>Diversisporales</taxon>
        <taxon>Gigasporaceae</taxon>
        <taxon>Racocetra</taxon>
    </lineage>
</organism>